<gene>
    <name evidence="2" type="ORF">PHMEG_00021147</name>
</gene>
<dbReference type="PANTHER" id="PTHR31569:SF4">
    <property type="entry name" value="SWIM-TYPE DOMAIN-CONTAINING PROTEIN"/>
    <property type="match status" value="1"/>
</dbReference>
<dbReference type="PANTHER" id="PTHR31569">
    <property type="entry name" value="SWIM-TYPE DOMAIN-CONTAINING PROTEIN"/>
    <property type="match status" value="1"/>
</dbReference>
<dbReference type="EMBL" id="NBNE01003904">
    <property type="protein sequence ID" value="OWZ06575.1"/>
    <property type="molecule type" value="Genomic_DNA"/>
</dbReference>
<feature type="domain" description="ZSWIM1/3 RNaseH-like" evidence="1">
    <location>
        <begin position="1"/>
        <end position="44"/>
    </location>
</feature>
<name>A0A225VMJ6_9STRA</name>
<dbReference type="InterPro" id="IPR048324">
    <property type="entry name" value="ZSWIM1-3_RNaseH-like"/>
</dbReference>
<evidence type="ECO:0000259" key="1">
    <source>
        <dbReference type="Pfam" id="PF21056"/>
    </source>
</evidence>
<reference evidence="3" key="1">
    <citation type="submission" date="2017-03" db="EMBL/GenBank/DDBJ databases">
        <title>Phytopthora megakarya and P. palmivora, two closely related causual agents of cacao black pod achieved similar genome size and gene model numbers by different mechanisms.</title>
        <authorList>
            <person name="Ali S."/>
            <person name="Shao J."/>
            <person name="Larry D.J."/>
            <person name="Kronmiller B."/>
            <person name="Shen D."/>
            <person name="Strem M.D."/>
            <person name="Melnick R.L."/>
            <person name="Guiltinan M.J."/>
            <person name="Tyler B.M."/>
            <person name="Meinhardt L.W."/>
            <person name="Bailey B.A."/>
        </authorList>
    </citation>
    <scope>NUCLEOTIDE SEQUENCE [LARGE SCALE GENOMIC DNA]</scope>
    <source>
        <strain evidence="3">zdho120</strain>
    </source>
</reference>
<organism evidence="2 3">
    <name type="scientific">Phytophthora megakarya</name>
    <dbReference type="NCBI Taxonomy" id="4795"/>
    <lineage>
        <taxon>Eukaryota</taxon>
        <taxon>Sar</taxon>
        <taxon>Stramenopiles</taxon>
        <taxon>Oomycota</taxon>
        <taxon>Peronosporomycetes</taxon>
        <taxon>Peronosporales</taxon>
        <taxon>Peronosporaceae</taxon>
        <taxon>Phytophthora</taxon>
    </lineage>
</organism>
<dbReference type="Proteomes" id="UP000198211">
    <property type="component" value="Unassembled WGS sequence"/>
</dbReference>
<evidence type="ECO:0000313" key="2">
    <source>
        <dbReference type="EMBL" id="OWZ06575.1"/>
    </source>
</evidence>
<dbReference type="Pfam" id="PF21056">
    <property type="entry name" value="ZSWIM1-3_RNaseH-like"/>
    <property type="match status" value="1"/>
</dbReference>
<comment type="caution">
    <text evidence="2">The sequence shown here is derived from an EMBL/GenBank/DDBJ whole genome shotgun (WGS) entry which is preliminary data.</text>
</comment>
<keyword evidence="3" id="KW-1185">Reference proteome</keyword>
<evidence type="ECO:0000313" key="3">
    <source>
        <dbReference type="Proteomes" id="UP000198211"/>
    </source>
</evidence>
<dbReference type="AlphaFoldDB" id="A0A225VMJ6"/>
<sequence length="285" mass="32920">MDRALQGFKRANDGRFNLLRVIIVDKDLNEIRILQSHFPGARILICRRHVIKYLKDKHAKPELGKLSADDASVVDAVIHKLVYSSREGQYGKDFASFRALCMRIGMDGFFDYFAPNWDSCQDMWVMHHRASLLHFKNHTNNRLENFDLVIVEVCGTNNKHQLNINDRSCDCSFAMSLLLPCRHAIAFRKPPCAPGPPIPFSRIDERSVPYIIRATNLIVAELADIEDQNEFEDALKFVLNQWIQVRQKAYVNKDIVETETKNTQMYVRICLQNLSRETKGRRLAA</sequence>
<protein>
    <recommendedName>
        <fullName evidence="1">ZSWIM1/3 RNaseH-like domain-containing protein</fullName>
    </recommendedName>
</protein>
<dbReference type="OrthoDB" id="96470at2759"/>
<proteinExistence type="predicted"/>
<dbReference type="InterPro" id="IPR052579">
    <property type="entry name" value="Zinc_finger_SWIM"/>
</dbReference>
<dbReference type="STRING" id="4795.A0A225VMJ6"/>
<accession>A0A225VMJ6</accession>